<evidence type="ECO:0000313" key="14">
    <source>
        <dbReference type="Proteomes" id="UP000005481"/>
    </source>
</evidence>
<dbReference type="Pfam" id="PF04095">
    <property type="entry name" value="NAPRTase"/>
    <property type="match status" value="1"/>
</dbReference>
<evidence type="ECO:0000256" key="4">
    <source>
        <dbReference type="ARBA" id="ARBA00022553"/>
    </source>
</evidence>
<evidence type="ECO:0000259" key="10">
    <source>
        <dbReference type="Pfam" id="PF04095"/>
    </source>
</evidence>
<keyword evidence="6 9" id="KW-0662">Pyridine nucleotide biosynthesis</keyword>
<dbReference type="UniPathway" id="UPA00253">
    <property type="reaction ID" value="UER00457"/>
</dbReference>
<reference evidence="13 14" key="1">
    <citation type="submission" date="2011-08" db="EMBL/GenBank/DDBJ databases">
        <authorList>
            <person name="Weinstock G."/>
            <person name="Sodergren E."/>
            <person name="Clifton S."/>
            <person name="Fulton L."/>
            <person name="Fulton B."/>
            <person name="Courtney L."/>
            <person name="Fronick C."/>
            <person name="Harrison M."/>
            <person name="Strong C."/>
            <person name="Farmer C."/>
            <person name="Delahaunty K."/>
            <person name="Markovic C."/>
            <person name="Hall O."/>
            <person name="Minx P."/>
            <person name="Tomlinson C."/>
            <person name="Mitreva M."/>
            <person name="Hou S."/>
            <person name="Chen J."/>
            <person name="Wollam A."/>
            <person name="Pepin K.H."/>
            <person name="Johnson M."/>
            <person name="Bhonagiri V."/>
            <person name="Zhang X."/>
            <person name="Suruliraj S."/>
            <person name="Warren W."/>
            <person name="Chinwalla A."/>
            <person name="Mardis E.R."/>
            <person name="Wilson R.K."/>
        </authorList>
    </citation>
    <scope>NUCLEOTIDE SEQUENCE [LARGE SCALE GENOMIC DNA]</scope>
    <source>
        <strain evidence="13 14">F0357</strain>
    </source>
</reference>
<dbReference type="FunFam" id="3.20.20.70:FF:000076">
    <property type="entry name" value="Nicotinate phosphoribosyltransferase"/>
    <property type="match status" value="1"/>
</dbReference>
<dbReference type="Pfam" id="PF17767">
    <property type="entry name" value="NAPRTase_N"/>
    <property type="match status" value="1"/>
</dbReference>
<keyword evidence="5 9" id="KW-0436">Ligase</keyword>
<comment type="PTM">
    <text evidence="9">Transiently phosphorylated on a His residue during the reaction cycle. Phosphorylation strongly increases the affinity for substrates and increases the rate of nicotinate D-ribonucleotide production. Dephosphorylation regenerates the low-affinity form of the enzyme, leading to product release.</text>
</comment>
<dbReference type="GO" id="GO:0004516">
    <property type="term" value="F:nicotinate phosphoribosyltransferase activity"/>
    <property type="evidence" value="ECO:0007669"/>
    <property type="project" value="UniProtKB-UniRule"/>
</dbReference>
<feature type="domain" description="Nicotinate phosphoribosyltransferase C-terminal" evidence="12">
    <location>
        <begin position="364"/>
        <end position="475"/>
    </location>
</feature>
<dbReference type="GO" id="GO:0034355">
    <property type="term" value="P:NAD+ biosynthetic process via the salvage pathway"/>
    <property type="evidence" value="ECO:0007669"/>
    <property type="project" value="TreeGrafter"/>
</dbReference>
<proteinExistence type="inferred from homology"/>
<evidence type="ECO:0000256" key="5">
    <source>
        <dbReference type="ARBA" id="ARBA00022598"/>
    </source>
</evidence>
<dbReference type="Gene3D" id="3.20.140.10">
    <property type="entry name" value="nicotinate phosphoribosyltransferase"/>
    <property type="match status" value="1"/>
</dbReference>
<dbReference type="PIRSF" id="PIRSF000484">
    <property type="entry name" value="NAPRT"/>
    <property type="match status" value="1"/>
</dbReference>
<comment type="pathway">
    <text evidence="1 9">Cofactor biosynthesis; NAD(+) biosynthesis; nicotinate D-ribonucleotide from nicotinate: step 1/1.</text>
</comment>
<dbReference type="InterPro" id="IPR013785">
    <property type="entry name" value="Aldolase_TIM"/>
</dbReference>
<name>G9YIE3_9FIRM</name>
<dbReference type="GO" id="GO:0047280">
    <property type="term" value="F:nicotinamide phosphoribosyltransferase activity"/>
    <property type="evidence" value="ECO:0007669"/>
    <property type="project" value="UniProtKB-ARBA"/>
</dbReference>
<dbReference type="AlphaFoldDB" id="G9YIE3"/>
<dbReference type="NCBIfam" id="NF006695">
    <property type="entry name" value="PRK09243.1-2"/>
    <property type="match status" value="1"/>
</dbReference>
<evidence type="ECO:0000256" key="8">
    <source>
        <dbReference type="ARBA" id="ARBA00048668"/>
    </source>
</evidence>
<evidence type="ECO:0000256" key="7">
    <source>
        <dbReference type="ARBA" id="ARBA00022679"/>
    </source>
</evidence>
<dbReference type="Proteomes" id="UP000005481">
    <property type="component" value="Unassembled WGS sequence"/>
</dbReference>
<evidence type="ECO:0000256" key="6">
    <source>
        <dbReference type="ARBA" id="ARBA00022642"/>
    </source>
</evidence>
<comment type="catalytic activity">
    <reaction evidence="8 9">
        <text>5-phospho-alpha-D-ribose 1-diphosphate + nicotinate + ATP + H2O = nicotinate beta-D-ribonucleotide + ADP + phosphate + diphosphate</text>
        <dbReference type="Rhea" id="RHEA:36163"/>
        <dbReference type="ChEBI" id="CHEBI:15377"/>
        <dbReference type="ChEBI" id="CHEBI:30616"/>
        <dbReference type="ChEBI" id="CHEBI:32544"/>
        <dbReference type="ChEBI" id="CHEBI:33019"/>
        <dbReference type="ChEBI" id="CHEBI:43474"/>
        <dbReference type="ChEBI" id="CHEBI:57502"/>
        <dbReference type="ChEBI" id="CHEBI:58017"/>
        <dbReference type="ChEBI" id="CHEBI:456216"/>
        <dbReference type="EC" id="6.3.4.21"/>
    </reaction>
</comment>
<dbReference type="PANTHER" id="PTHR11098:SF1">
    <property type="entry name" value="NICOTINATE PHOSPHORIBOSYLTRANSFERASE"/>
    <property type="match status" value="1"/>
</dbReference>
<dbReference type="InterPro" id="IPR007229">
    <property type="entry name" value="Nic_PRibTrfase-Fam"/>
</dbReference>
<dbReference type="EMBL" id="AGCJ01000060">
    <property type="protein sequence ID" value="EHM39746.1"/>
    <property type="molecule type" value="Genomic_DNA"/>
</dbReference>
<dbReference type="InterPro" id="IPR006405">
    <property type="entry name" value="Nic_PRibTrfase_pncB"/>
</dbReference>
<dbReference type="EC" id="6.3.4.21" evidence="3 9"/>
<dbReference type="eggNOG" id="COG1488">
    <property type="taxonomic scope" value="Bacteria"/>
</dbReference>
<comment type="caution">
    <text evidence="13">The sequence shown here is derived from an EMBL/GenBank/DDBJ whole genome shotgun (WGS) entry which is preliminary data.</text>
</comment>
<organism evidence="13 14">
    <name type="scientific">Anaeroglobus geminatus F0357</name>
    <dbReference type="NCBI Taxonomy" id="861450"/>
    <lineage>
        <taxon>Bacteria</taxon>
        <taxon>Bacillati</taxon>
        <taxon>Bacillota</taxon>
        <taxon>Negativicutes</taxon>
        <taxon>Veillonellales</taxon>
        <taxon>Veillonellaceae</taxon>
        <taxon>Anaeroglobus</taxon>
    </lineage>
</organism>
<evidence type="ECO:0000259" key="11">
    <source>
        <dbReference type="Pfam" id="PF17767"/>
    </source>
</evidence>
<protein>
    <recommendedName>
        <fullName evidence="3 9">Nicotinate phosphoribosyltransferase</fullName>
        <ecNumber evidence="3 9">6.3.4.21</ecNumber>
    </recommendedName>
</protein>
<evidence type="ECO:0000256" key="1">
    <source>
        <dbReference type="ARBA" id="ARBA00004952"/>
    </source>
</evidence>
<evidence type="ECO:0000313" key="13">
    <source>
        <dbReference type="EMBL" id="EHM39746.1"/>
    </source>
</evidence>
<dbReference type="InterPro" id="IPR036068">
    <property type="entry name" value="Nicotinate_pribotase-like_C"/>
</dbReference>
<dbReference type="NCBIfam" id="NF009131">
    <property type="entry name" value="PRK12484.1"/>
    <property type="match status" value="1"/>
</dbReference>
<dbReference type="SUPFAM" id="SSF51690">
    <property type="entry name" value="Nicotinate/Quinolinate PRTase C-terminal domain-like"/>
    <property type="match status" value="1"/>
</dbReference>
<keyword evidence="4" id="KW-0597">Phosphoprotein</keyword>
<keyword evidence="7 9" id="KW-0808">Transferase</keyword>
<evidence type="ECO:0000256" key="9">
    <source>
        <dbReference type="RuleBase" id="RU365100"/>
    </source>
</evidence>
<sequence length="488" mass="54836">MGGDRVYTNALLTDLYQLTMIQGLYYEGKHEQRCIFDRYYRNNPFNGGYTIVAGLDHLIDYVGNLHFNDGDIDYLRSTGMFRPEFLAYLRTLRFTGDIYAMPEGTIAFPQEVLLRVETKKAEALVLETCMSMIMNHESLIATKARRVRTAAGDDTLMEFGLRRAQGKSAGVYGARAAVIGGFNGTSNVYAGARFGLPVFGTMAHSWIMSFPTELEAFRAYCRQYDDNLILLADTYNTLKQGVPDAITVFKELKAARRLPPHYGIRLDSGDLAYLSKEAHKMFTAAGFDDAIIAASNDLDENLISGLKLQGSAINSWGVGTHLITSKDSPSLGGVFKLVGQYEGGEFVPKIKLSDNAEKISNPGRKNVLRLYDKTTGKMKADIIVLEGETIDTTEAFHLVADDMPWRYRSVQGGTYDVRTMLEPIFKEGRLVYERPGLQEIRTYAEKEIGTLWPEYTRLINPEQMRVQRSAKLSELREKVLRKESANFL</sequence>
<dbReference type="CDD" id="cd01570">
    <property type="entry name" value="NAPRTase_A"/>
    <property type="match status" value="1"/>
</dbReference>
<dbReference type="Pfam" id="PF17956">
    <property type="entry name" value="NAPRTase_C"/>
    <property type="match status" value="1"/>
</dbReference>
<feature type="domain" description="Nicotinate phosphoribosyltransferase N-terminal" evidence="11">
    <location>
        <begin position="11"/>
        <end position="135"/>
    </location>
</feature>
<comment type="similarity">
    <text evidence="2 9">Belongs to the NAPRTase family.</text>
</comment>
<dbReference type="InterPro" id="IPR041525">
    <property type="entry name" value="N/Namide_PRibTrfase"/>
</dbReference>
<dbReference type="InterPro" id="IPR040727">
    <property type="entry name" value="NAPRTase_N"/>
</dbReference>
<dbReference type="Gene3D" id="3.20.20.70">
    <property type="entry name" value="Aldolase class I"/>
    <property type="match status" value="1"/>
</dbReference>
<dbReference type="InterPro" id="IPR041619">
    <property type="entry name" value="NAPRTase_C"/>
</dbReference>
<dbReference type="GO" id="GO:0005829">
    <property type="term" value="C:cytosol"/>
    <property type="evidence" value="ECO:0007669"/>
    <property type="project" value="TreeGrafter"/>
</dbReference>
<dbReference type="NCBIfam" id="TIGR01513">
    <property type="entry name" value="NAPRTase_put"/>
    <property type="match status" value="1"/>
</dbReference>
<dbReference type="PANTHER" id="PTHR11098">
    <property type="entry name" value="NICOTINATE PHOSPHORIBOSYLTRANSFERASE"/>
    <property type="match status" value="1"/>
</dbReference>
<gene>
    <name evidence="13" type="ORF">HMPREF0080_01435</name>
</gene>
<evidence type="ECO:0000259" key="12">
    <source>
        <dbReference type="Pfam" id="PF17956"/>
    </source>
</evidence>
<dbReference type="PATRIC" id="fig|861450.3.peg.1325"/>
<dbReference type="HOGENOM" id="CLU_025154_2_1_9"/>
<dbReference type="STRING" id="861450.HMPREF0080_01435"/>
<comment type="function">
    <text evidence="9">Catalyzes the first step in the biosynthesis of NAD from nicotinic acid, the ATP-dependent synthesis of beta-nicotinate D-ribonucleotide from nicotinate and 5-phospho-D-ribose 1-phosphate.</text>
</comment>
<keyword evidence="13" id="KW-0328">Glycosyltransferase</keyword>
<feature type="domain" description="Nicotinate/nicotinamide phosphoribosyltransferase" evidence="10">
    <location>
        <begin position="156"/>
        <end position="323"/>
    </location>
</feature>
<evidence type="ECO:0000256" key="2">
    <source>
        <dbReference type="ARBA" id="ARBA00010897"/>
    </source>
</evidence>
<accession>G9YIE3</accession>
<dbReference type="SUPFAM" id="SSF54675">
    <property type="entry name" value="Nicotinate/Quinolinate PRTase N-terminal domain-like"/>
    <property type="match status" value="1"/>
</dbReference>
<evidence type="ECO:0000256" key="3">
    <source>
        <dbReference type="ARBA" id="ARBA00013236"/>
    </source>
</evidence>
<keyword evidence="14" id="KW-1185">Reference proteome</keyword>